<dbReference type="AlphaFoldDB" id="E6MRZ3"/>
<gene>
    <name evidence="1" type="ORF">HMPREF9420_2261</name>
</gene>
<reference evidence="1 2" key="1">
    <citation type="submission" date="2010-12" db="EMBL/GenBank/DDBJ databases">
        <authorList>
            <person name="Muzny D."/>
            <person name="Qin X."/>
            <person name="Deng J."/>
            <person name="Jiang H."/>
            <person name="Liu Y."/>
            <person name="Qu J."/>
            <person name="Song X.-Z."/>
            <person name="Zhang L."/>
            <person name="Thornton R."/>
            <person name="Coyle M."/>
            <person name="Francisco L."/>
            <person name="Jackson L."/>
            <person name="Javaid M."/>
            <person name="Korchina V."/>
            <person name="Kovar C."/>
            <person name="Mata R."/>
            <person name="Mathew T."/>
            <person name="Ngo R."/>
            <person name="Nguyen L."/>
            <person name="Nguyen N."/>
            <person name="Okwuonu G."/>
            <person name="Ongeri F."/>
            <person name="Pham C."/>
            <person name="Simmons D."/>
            <person name="Wilczek-Boney K."/>
            <person name="Hale W."/>
            <person name="Jakkamsetti A."/>
            <person name="Pham P."/>
            <person name="Ruth R."/>
            <person name="San Lucas F."/>
            <person name="Warren J."/>
            <person name="Zhang J."/>
            <person name="Zhao Z."/>
            <person name="Zhou C."/>
            <person name="Zhu D."/>
            <person name="Lee S."/>
            <person name="Bess C."/>
            <person name="Blankenburg K."/>
            <person name="Forbes L."/>
            <person name="Fu Q."/>
            <person name="Gubbala S."/>
            <person name="Hirani K."/>
            <person name="Jayaseelan J.C."/>
            <person name="Lara F."/>
            <person name="Munidasa M."/>
            <person name="Palculict T."/>
            <person name="Patil S."/>
            <person name="Pu L.-L."/>
            <person name="Saada N."/>
            <person name="Tang L."/>
            <person name="Weissenberger G."/>
            <person name="Zhu Y."/>
            <person name="Hemphill L."/>
            <person name="Shang Y."/>
            <person name="Youmans B."/>
            <person name="Ayvaz T."/>
            <person name="Ross M."/>
            <person name="Santibanez J."/>
            <person name="Aqrawi P."/>
            <person name="Gross S."/>
            <person name="Joshi V."/>
            <person name="Fowler G."/>
            <person name="Nazareth L."/>
            <person name="Reid J."/>
            <person name="Worley K."/>
            <person name="Petrosino J."/>
            <person name="Highlander S."/>
            <person name="Gibbs R."/>
        </authorList>
    </citation>
    <scope>NUCLEOTIDE SEQUENCE [LARGE SCALE GENOMIC DNA]</scope>
    <source>
        <strain evidence="1 2">DSM 15606</strain>
    </source>
</reference>
<name>E6MRZ3_9BACT</name>
<organism evidence="1 2">
    <name type="scientific">Segatella salivae DSM 15606</name>
    <dbReference type="NCBI Taxonomy" id="888832"/>
    <lineage>
        <taxon>Bacteria</taxon>
        <taxon>Pseudomonadati</taxon>
        <taxon>Bacteroidota</taxon>
        <taxon>Bacteroidia</taxon>
        <taxon>Bacteroidales</taxon>
        <taxon>Prevotellaceae</taxon>
        <taxon>Segatella</taxon>
    </lineage>
</organism>
<evidence type="ECO:0000313" key="2">
    <source>
        <dbReference type="Proteomes" id="UP000003874"/>
    </source>
</evidence>
<accession>E6MRZ3</accession>
<keyword evidence="2" id="KW-1185">Reference proteome</keyword>
<sequence length="55" mass="6625">MQSHTKHPSISLKQHAKKTQTSFLVQAFHKTLSYSLRREYYRILIQYHSQHKIKA</sequence>
<dbReference type="HOGENOM" id="CLU_3028571_0_0_10"/>
<evidence type="ECO:0000313" key="1">
    <source>
        <dbReference type="EMBL" id="EFV03606.1"/>
    </source>
</evidence>
<dbReference type="EMBL" id="AEQO01000175">
    <property type="protein sequence ID" value="EFV03606.1"/>
    <property type="molecule type" value="Genomic_DNA"/>
</dbReference>
<dbReference type="Proteomes" id="UP000003874">
    <property type="component" value="Unassembled WGS sequence"/>
</dbReference>
<comment type="caution">
    <text evidence="1">The sequence shown here is derived from an EMBL/GenBank/DDBJ whole genome shotgun (WGS) entry which is preliminary data.</text>
</comment>
<protein>
    <submittedName>
        <fullName evidence="1">Uncharacterized protein</fullName>
    </submittedName>
</protein>
<proteinExistence type="predicted"/>